<protein>
    <submittedName>
        <fullName evidence="1">Uncharacterized protein</fullName>
    </submittedName>
</protein>
<dbReference type="EMBL" id="GG662719">
    <property type="protein sequence ID" value="EWS74773.1"/>
    <property type="molecule type" value="Genomic_DNA"/>
</dbReference>
<keyword evidence="2" id="KW-1185">Reference proteome</keyword>
<name>W7XDP1_TETTS</name>
<dbReference type="KEGG" id="tet:TTHERM_000399519"/>
<gene>
    <name evidence="1" type="ORF">TTHERM_000399519</name>
</gene>
<dbReference type="InParanoid" id="W7XDP1"/>
<dbReference type="GeneID" id="24438754"/>
<dbReference type="Proteomes" id="UP000009168">
    <property type="component" value="Unassembled WGS sequence"/>
</dbReference>
<proteinExistence type="predicted"/>
<dbReference type="RefSeq" id="XP_012652666.1">
    <property type="nucleotide sequence ID" value="XM_012797212.1"/>
</dbReference>
<organism evidence="1 2">
    <name type="scientific">Tetrahymena thermophila (strain SB210)</name>
    <dbReference type="NCBI Taxonomy" id="312017"/>
    <lineage>
        <taxon>Eukaryota</taxon>
        <taxon>Sar</taxon>
        <taxon>Alveolata</taxon>
        <taxon>Ciliophora</taxon>
        <taxon>Intramacronucleata</taxon>
        <taxon>Oligohymenophorea</taxon>
        <taxon>Hymenostomatida</taxon>
        <taxon>Tetrahymenina</taxon>
        <taxon>Tetrahymenidae</taxon>
        <taxon>Tetrahymena</taxon>
    </lineage>
</organism>
<dbReference type="AlphaFoldDB" id="W7XDP1"/>
<evidence type="ECO:0000313" key="2">
    <source>
        <dbReference type="Proteomes" id="UP000009168"/>
    </source>
</evidence>
<reference evidence="2" key="1">
    <citation type="journal article" date="2006" name="PLoS Biol.">
        <title>Macronuclear genome sequence of the ciliate Tetrahymena thermophila, a model eukaryote.</title>
        <authorList>
            <person name="Eisen J.A."/>
            <person name="Coyne R.S."/>
            <person name="Wu M."/>
            <person name="Wu D."/>
            <person name="Thiagarajan M."/>
            <person name="Wortman J.R."/>
            <person name="Badger J.H."/>
            <person name="Ren Q."/>
            <person name="Amedeo P."/>
            <person name="Jones K.M."/>
            <person name="Tallon L.J."/>
            <person name="Delcher A.L."/>
            <person name="Salzberg S.L."/>
            <person name="Silva J.C."/>
            <person name="Haas B.J."/>
            <person name="Majoros W.H."/>
            <person name="Farzad M."/>
            <person name="Carlton J.M."/>
            <person name="Smith R.K. Jr."/>
            <person name="Garg J."/>
            <person name="Pearlman R.E."/>
            <person name="Karrer K.M."/>
            <person name="Sun L."/>
            <person name="Manning G."/>
            <person name="Elde N.C."/>
            <person name="Turkewitz A.P."/>
            <person name="Asai D.J."/>
            <person name="Wilkes D.E."/>
            <person name="Wang Y."/>
            <person name="Cai H."/>
            <person name="Collins K."/>
            <person name="Stewart B.A."/>
            <person name="Lee S.R."/>
            <person name="Wilamowska K."/>
            <person name="Weinberg Z."/>
            <person name="Ruzzo W.L."/>
            <person name="Wloga D."/>
            <person name="Gaertig J."/>
            <person name="Frankel J."/>
            <person name="Tsao C.-C."/>
            <person name="Gorovsky M.A."/>
            <person name="Keeling P.J."/>
            <person name="Waller R.F."/>
            <person name="Patron N.J."/>
            <person name="Cherry J.M."/>
            <person name="Stover N.A."/>
            <person name="Krieger C.J."/>
            <person name="del Toro C."/>
            <person name="Ryder H.F."/>
            <person name="Williamson S.C."/>
            <person name="Barbeau R.A."/>
            <person name="Hamilton E.P."/>
            <person name="Orias E."/>
        </authorList>
    </citation>
    <scope>NUCLEOTIDE SEQUENCE [LARGE SCALE GENOMIC DNA]</scope>
    <source>
        <strain evidence="2">SB210</strain>
    </source>
</reference>
<sequence>MSNLNLVVWIFNFQPDIRSQLQSKTLIRLLSYYCQLPFELPKPWKVASTFPLLRELKLKSKKRISFLDLRIFGIRANSYSEVKVQNYADLQYFGQVQIVSPCLNIHCCLRYGFF</sequence>
<evidence type="ECO:0000313" key="1">
    <source>
        <dbReference type="EMBL" id="EWS74773.1"/>
    </source>
</evidence>
<accession>W7XDP1</accession>